<feature type="transmembrane region" description="Helical" evidence="1">
    <location>
        <begin position="28"/>
        <end position="47"/>
    </location>
</feature>
<name>A0AA88L9U6_ARTSF</name>
<keyword evidence="1" id="KW-0812">Transmembrane</keyword>
<proteinExistence type="predicted"/>
<dbReference type="Proteomes" id="UP001187531">
    <property type="component" value="Unassembled WGS sequence"/>
</dbReference>
<keyword evidence="1" id="KW-1133">Transmembrane helix</keyword>
<gene>
    <name evidence="2" type="ORF">QYM36_002158</name>
</gene>
<dbReference type="EMBL" id="JAVRJZ010000004">
    <property type="protein sequence ID" value="KAK2723718.1"/>
    <property type="molecule type" value="Genomic_DNA"/>
</dbReference>
<reference evidence="2" key="1">
    <citation type="submission" date="2023-07" db="EMBL/GenBank/DDBJ databases">
        <title>Chromosome-level genome assembly of Artemia franciscana.</title>
        <authorList>
            <person name="Jo E."/>
        </authorList>
    </citation>
    <scope>NUCLEOTIDE SEQUENCE</scope>
    <source>
        <tissue evidence="2">Whole body</tissue>
    </source>
</reference>
<keyword evidence="3" id="KW-1185">Reference proteome</keyword>
<organism evidence="2 3">
    <name type="scientific">Artemia franciscana</name>
    <name type="common">Brine shrimp</name>
    <name type="synonym">Artemia sanfranciscana</name>
    <dbReference type="NCBI Taxonomy" id="6661"/>
    <lineage>
        <taxon>Eukaryota</taxon>
        <taxon>Metazoa</taxon>
        <taxon>Ecdysozoa</taxon>
        <taxon>Arthropoda</taxon>
        <taxon>Crustacea</taxon>
        <taxon>Branchiopoda</taxon>
        <taxon>Anostraca</taxon>
        <taxon>Artemiidae</taxon>
        <taxon>Artemia</taxon>
    </lineage>
</organism>
<feature type="non-terminal residue" evidence="2">
    <location>
        <position position="73"/>
    </location>
</feature>
<evidence type="ECO:0000313" key="3">
    <source>
        <dbReference type="Proteomes" id="UP001187531"/>
    </source>
</evidence>
<evidence type="ECO:0000256" key="1">
    <source>
        <dbReference type="SAM" id="Phobius"/>
    </source>
</evidence>
<protein>
    <submittedName>
        <fullName evidence="2">Uncharacterized protein</fullName>
    </submittedName>
</protein>
<accession>A0AA88L9U6</accession>
<dbReference type="AlphaFoldDB" id="A0AA88L9U6"/>
<keyword evidence="1" id="KW-0472">Membrane</keyword>
<evidence type="ECO:0000313" key="2">
    <source>
        <dbReference type="EMBL" id="KAK2723718.1"/>
    </source>
</evidence>
<sequence length="73" mass="8497">KLKTHPQMMTRIFLEAHILCCLQNRKPIFLLFLLISRLIVNTMLTVLNRSRTTTGTRVCPFLGKSIRKTVEIK</sequence>
<comment type="caution">
    <text evidence="2">The sequence shown here is derived from an EMBL/GenBank/DDBJ whole genome shotgun (WGS) entry which is preliminary data.</text>
</comment>